<dbReference type="AlphaFoldDB" id="A0A8H5HPP5"/>
<proteinExistence type="predicted"/>
<evidence type="ECO:0000313" key="1">
    <source>
        <dbReference type="EMBL" id="KAF5387222.1"/>
    </source>
</evidence>
<dbReference type="Proteomes" id="UP000518752">
    <property type="component" value="Unassembled WGS sequence"/>
</dbReference>
<gene>
    <name evidence="1" type="ORF">D9757_006837</name>
</gene>
<comment type="caution">
    <text evidence="1">The sequence shown here is derived from an EMBL/GenBank/DDBJ whole genome shotgun (WGS) entry which is preliminary data.</text>
</comment>
<accession>A0A8H5HPP5</accession>
<dbReference type="EMBL" id="JAACJN010000034">
    <property type="protein sequence ID" value="KAF5387222.1"/>
    <property type="molecule type" value="Genomic_DNA"/>
</dbReference>
<reference evidence="1 2" key="1">
    <citation type="journal article" date="2020" name="ISME J.">
        <title>Uncovering the hidden diversity of litter-decomposition mechanisms in mushroom-forming fungi.</title>
        <authorList>
            <person name="Floudas D."/>
            <person name="Bentzer J."/>
            <person name="Ahren D."/>
            <person name="Johansson T."/>
            <person name="Persson P."/>
            <person name="Tunlid A."/>
        </authorList>
    </citation>
    <scope>NUCLEOTIDE SEQUENCE [LARGE SCALE GENOMIC DNA]</scope>
    <source>
        <strain evidence="1 2">CBS 406.79</strain>
    </source>
</reference>
<sequence>MLSDSLLQTDLSSLKRAVAFAHEIMHRARRSDDGRTNAWALAMNVIRLLHVPLELGFNLFTLFWTLAVDYEYRAMVSPS</sequence>
<name>A0A8H5HPP5_9AGAR</name>
<keyword evidence="2" id="KW-1185">Reference proteome</keyword>
<protein>
    <submittedName>
        <fullName evidence="1">Uncharacterized protein</fullName>
    </submittedName>
</protein>
<evidence type="ECO:0000313" key="2">
    <source>
        <dbReference type="Proteomes" id="UP000518752"/>
    </source>
</evidence>
<organism evidence="1 2">
    <name type="scientific">Collybiopsis confluens</name>
    <dbReference type="NCBI Taxonomy" id="2823264"/>
    <lineage>
        <taxon>Eukaryota</taxon>
        <taxon>Fungi</taxon>
        <taxon>Dikarya</taxon>
        <taxon>Basidiomycota</taxon>
        <taxon>Agaricomycotina</taxon>
        <taxon>Agaricomycetes</taxon>
        <taxon>Agaricomycetidae</taxon>
        <taxon>Agaricales</taxon>
        <taxon>Marasmiineae</taxon>
        <taxon>Omphalotaceae</taxon>
        <taxon>Collybiopsis</taxon>
    </lineage>
</organism>